<accession>A0ABU5I7S9</accession>
<evidence type="ECO:0000313" key="2">
    <source>
        <dbReference type="Proteomes" id="UP001293718"/>
    </source>
</evidence>
<name>A0ABU5I7S9_9BURK</name>
<protein>
    <submittedName>
        <fullName evidence="1">Nuclear transport factor 2 family protein</fullName>
    </submittedName>
</protein>
<dbReference type="Gene3D" id="3.10.450.50">
    <property type="match status" value="1"/>
</dbReference>
<keyword evidence="2" id="KW-1185">Reference proteome</keyword>
<dbReference type="InterPro" id="IPR032710">
    <property type="entry name" value="NTF2-like_dom_sf"/>
</dbReference>
<dbReference type="Proteomes" id="UP001293718">
    <property type="component" value="Unassembled WGS sequence"/>
</dbReference>
<organism evidence="1 2">
    <name type="scientific">Azohydromonas lata</name>
    <dbReference type="NCBI Taxonomy" id="45677"/>
    <lineage>
        <taxon>Bacteria</taxon>
        <taxon>Pseudomonadati</taxon>
        <taxon>Pseudomonadota</taxon>
        <taxon>Betaproteobacteria</taxon>
        <taxon>Burkholderiales</taxon>
        <taxon>Sphaerotilaceae</taxon>
        <taxon>Azohydromonas</taxon>
    </lineage>
</organism>
<dbReference type="EMBL" id="JAXOJX010000001">
    <property type="protein sequence ID" value="MDZ5455156.1"/>
    <property type="molecule type" value="Genomic_DNA"/>
</dbReference>
<comment type="caution">
    <text evidence="1">The sequence shown here is derived from an EMBL/GenBank/DDBJ whole genome shotgun (WGS) entry which is preliminary data.</text>
</comment>
<dbReference type="RefSeq" id="WP_064735964.1">
    <property type="nucleotide sequence ID" value="NZ_JAXOJX010000001.1"/>
</dbReference>
<proteinExistence type="predicted"/>
<reference evidence="1 2" key="1">
    <citation type="submission" date="2023-11" db="EMBL/GenBank/DDBJ databases">
        <title>Draft genome of Azohydromonas lata strain H1 (DSM1123), a polyhydroxyalkanoate producer.</title>
        <authorList>
            <person name="Traversa D."/>
            <person name="D'Addabbo P."/>
            <person name="Pazzani C."/>
            <person name="Manzari C."/>
            <person name="Chiara M."/>
            <person name="Scrascia M."/>
        </authorList>
    </citation>
    <scope>NUCLEOTIDE SEQUENCE [LARGE SCALE GENOMIC DNA]</scope>
    <source>
        <strain evidence="1 2">H1</strain>
        <plasmid evidence="1">unnamed</plasmid>
    </source>
</reference>
<geneLocation type="plasmid" evidence="1">
    <name>unnamed</name>
</geneLocation>
<gene>
    <name evidence="1" type="ORF">SM757_01075</name>
</gene>
<keyword evidence="1" id="KW-0614">Plasmid</keyword>
<sequence length="140" mass="15766">MHTVDPAAVERFMLGQVACWNAHDKAGFLALYREMAPQRLEIEYVGRDEQADGWFVIEEMYDKHNHQITLDVVATIVNGNEAAVHHRNCIVGTDLAIESIETYRFEPGALYVRYFLKPPAPGALELDQFRGFAAAKEVSA</sequence>
<evidence type="ECO:0000313" key="1">
    <source>
        <dbReference type="EMBL" id="MDZ5455156.1"/>
    </source>
</evidence>
<dbReference type="SUPFAM" id="SSF54427">
    <property type="entry name" value="NTF2-like"/>
    <property type="match status" value="1"/>
</dbReference>